<feature type="region of interest" description="Disordered" evidence="1">
    <location>
        <begin position="56"/>
        <end position="81"/>
    </location>
</feature>
<evidence type="ECO:0000256" key="1">
    <source>
        <dbReference type="SAM" id="MobiDB-lite"/>
    </source>
</evidence>
<dbReference type="KEGG" id="cai:Caci_8135"/>
<organism evidence="2 3">
    <name type="scientific">Catenulispora acidiphila (strain DSM 44928 / JCM 14897 / NBRC 102108 / NRRL B-24433 / ID139908)</name>
    <dbReference type="NCBI Taxonomy" id="479433"/>
    <lineage>
        <taxon>Bacteria</taxon>
        <taxon>Bacillati</taxon>
        <taxon>Actinomycetota</taxon>
        <taxon>Actinomycetes</taxon>
        <taxon>Catenulisporales</taxon>
        <taxon>Catenulisporaceae</taxon>
        <taxon>Catenulispora</taxon>
    </lineage>
</organism>
<accession>C7QIQ8</accession>
<evidence type="ECO:0000313" key="2">
    <source>
        <dbReference type="EMBL" id="ACU76958.1"/>
    </source>
</evidence>
<keyword evidence="3" id="KW-1185">Reference proteome</keyword>
<dbReference type="OrthoDB" id="7376174at2"/>
<dbReference type="InterPro" id="IPR020311">
    <property type="entry name" value="Uncharacterised_Rv0898c"/>
</dbReference>
<evidence type="ECO:0000313" key="3">
    <source>
        <dbReference type="Proteomes" id="UP000000851"/>
    </source>
</evidence>
<dbReference type="HOGENOM" id="CLU_175454_0_0_11"/>
<proteinExistence type="predicted"/>
<dbReference type="Proteomes" id="UP000000851">
    <property type="component" value="Chromosome"/>
</dbReference>
<gene>
    <name evidence="2" type="ordered locus">Caci_8135</name>
</gene>
<reference evidence="2 3" key="1">
    <citation type="journal article" date="2009" name="Stand. Genomic Sci.">
        <title>Complete genome sequence of Catenulispora acidiphila type strain (ID 139908).</title>
        <authorList>
            <person name="Copeland A."/>
            <person name="Lapidus A."/>
            <person name="Glavina Del Rio T."/>
            <person name="Nolan M."/>
            <person name="Lucas S."/>
            <person name="Chen F."/>
            <person name="Tice H."/>
            <person name="Cheng J.F."/>
            <person name="Bruce D."/>
            <person name="Goodwin L."/>
            <person name="Pitluck S."/>
            <person name="Mikhailova N."/>
            <person name="Pati A."/>
            <person name="Ivanova N."/>
            <person name="Mavromatis K."/>
            <person name="Chen A."/>
            <person name="Palaniappan K."/>
            <person name="Chain P."/>
            <person name="Land M."/>
            <person name="Hauser L."/>
            <person name="Chang Y.J."/>
            <person name="Jeffries C.D."/>
            <person name="Chertkov O."/>
            <person name="Brettin T."/>
            <person name="Detter J.C."/>
            <person name="Han C."/>
            <person name="Ali Z."/>
            <person name="Tindall B.J."/>
            <person name="Goker M."/>
            <person name="Bristow J."/>
            <person name="Eisen J.A."/>
            <person name="Markowitz V."/>
            <person name="Hugenholtz P."/>
            <person name="Kyrpides N.C."/>
            <person name="Klenk H.P."/>
        </authorList>
    </citation>
    <scope>NUCLEOTIDE SEQUENCE [LARGE SCALE GENOMIC DNA]</scope>
    <source>
        <strain evidence="3">DSM 44928 / JCM 14897 / NBRC 102108 / NRRL B-24433 / ID139908</strain>
    </source>
</reference>
<dbReference type="EMBL" id="CP001700">
    <property type="protein sequence ID" value="ACU76958.1"/>
    <property type="molecule type" value="Genomic_DNA"/>
</dbReference>
<evidence type="ECO:0008006" key="4">
    <source>
        <dbReference type="Google" id="ProtNLM"/>
    </source>
</evidence>
<dbReference type="Pfam" id="PF10944">
    <property type="entry name" value="DUF2630"/>
    <property type="match status" value="1"/>
</dbReference>
<protein>
    <recommendedName>
        <fullName evidence="4">DUF2630 family protein</fullName>
    </recommendedName>
</protein>
<dbReference type="STRING" id="479433.Caci_8135"/>
<sequence>MADTTNDAGIGARIKELVAEEHRLRSHPNPTPEDLTSLKTTENELDQCWDLLRQRRAKQETGGNPGEAKARAVGEVEGYLQ</sequence>
<dbReference type="RefSeq" id="WP_015796683.1">
    <property type="nucleotide sequence ID" value="NC_013131.1"/>
</dbReference>
<dbReference type="InParanoid" id="C7QIQ8"/>
<dbReference type="AlphaFoldDB" id="C7QIQ8"/>
<name>C7QIQ8_CATAD</name>
<dbReference type="eggNOG" id="ENOG5032YIY">
    <property type="taxonomic scope" value="Bacteria"/>
</dbReference>